<dbReference type="RefSeq" id="WP_149071925.1">
    <property type="nucleotide sequence ID" value="NZ_VTHL01000017.1"/>
</dbReference>
<dbReference type="Proteomes" id="UP000322791">
    <property type="component" value="Unassembled WGS sequence"/>
</dbReference>
<evidence type="ECO:0000256" key="2">
    <source>
        <dbReference type="ARBA" id="ARBA00022729"/>
    </source>
</evidence>
<sequence>MFSTRFFLTTLGLGAALVACSPQLAKTTSSTATAYTGPTPNVRQAEVYVTAQNTNDRLARKAPVSFEPSGQPGENVATLFVDYRRTFQTIVGIGGAFTDASAETFYKLPKAKQQEILSAYFDKSKGIGYSLGRTHINSCDFSSDMYTYVAPGDTALTSFSLAHDEKFRLPFIREALKTAGGAITMYASPWSPPAWMKTNDNMLQGGKLRPEHRRAWARYYSRFVKEYEKAGVPIWGLTVQNEPLAVQTWESCIYTADEEASFVKNFLGPELRRSGLDRLKLMIWDHNRGPMVQRAAAALNDPETAQYVWGTAFHWYMDDNYENVQQVHDAWPDKHLLFTEGCLYPFDFSRIKEWQWGEKYGESIIQDLNNWSDGWTDWNMILDEKGGPNHVQNYCYAPIIADTRTGDVHYMNSFYYIGHFSKFVRPGAKRIVCSSFSGQLQATAFLNTDGNIAVVAMNKGDKAVDFQLLIDGKAARTTCPAHGIVTMSI</sequence>
<evidence type="ECO:0000313" key="8">
    <source>
        <dbReference type="EMBL" id="TYZ07449.1"/>
    </source>
</evidence>
<keyword evidence="3 4" id="KW-0378">Hydrolase</keyword>
<dbReference type="PROSITE" id="PS51257">
    <property type="entry name" value="PROKAR_LIPOPROTEIN"/>
    <property type="match status" value="1"/>
</dbReference>
<reference evidence="8 9" key="1">
    <citation type="submission" date="2019-08" db="EMBL/GenBank/DDBJ databases">
        <authorList>
            <person name="Seo M.-J."/>
        </authorList>
    </citation>
    <scope>NUCLEOTIDE SEQUENCE [LARGE SCALE GENOMIC DNA]</scope>
    <source>
        <strain evidence="8 9">KIGAM108</strain>
    </source>
</reference>
<dbReference type="PRINTS" id="PR00843">
    <property type="entry name" value="GLHYDRLASE30"/>
</dbReference>
<dbReference type="GO" id="GO:0016020">
    <property type="term" value="C:membrane"/>
    <property type="evidence" value="ECO:0007669"/>
    <property type="project" value="GOC"/>
</dbReference>
<dbReference type="PANTHER" id="PTHR11069">
    <property type="entry name" value="GLUCOSYLCERAMIDASE"/>
    <property type="match status" value="1"/>
</dbReference>
<dbReference type="InterPro" id="IPR001139">
    <property type="entry name" value="Glyco_hydro_30"/>
</dbReference>
<name>A0A5D6UY72_9BACT</name>
<dbReference type="GO" id="GO:0004348">
    <property type="term" value="F:glucosylceramidase activity"/>
    <property type="evidence" value="ECO:0007669"/>
    <property type="project" value="InterPro"/>
</dbReference>
<organism evidence="8 9">
    <name type="scientific">Hymenobacter lutimineralis</name>
    <dbReference type="NCBI Taxonomy" id="2606448"/>
    <lineage>
        <taxon>Bacteria</taxon>
        <taxon>Pseudomonadati</taxon>
        <taxon>Bacteroidota</taxon>
        <taxon>Cytophagia</taxon>
        <taxon>Cytophagales</taxon>
        <taxon>Hymenobacteraceae</taxon>
        <taxon>Hymenobacter</taxon>
    </lineage>
</organism>
<dbReference type="InterPro" id="IPR013780">
    <property type="entry name" value="Glyco_hydro_b"/>
</dbReference>
<gene>
    <name evidence="8" type="ORF">FY528_15420</name>
</gene>
<dbReference type="InterPro" id="IPR033453">
    <property type="entry name" value="Glyco_hydro_30_TIM-barrel"/>
</dbReference>
<dbReference type="GO" id="GO:0006680">
    <property type="term" value="P:glucosylceramide catabolic process"/>
    <property type="evidence" value="ECO:0007669"/>
    <property type="project" value="TreeGrafter"/>
</dbReference>
<proteinExistence type="inferred from homology"/>
<dbReference type="InterPro" id="IPR017853">
    <property type="entry name" value="GH"/>
</dbReference>
<evidence type="ECO:0000256" key="5">
    <source>
        <dbReference type="SAM" id="SignalP"/>
    </source>
</evidence>
<feature type="domain" description="Glycosyl hydrolase family 30 beta sandwich" evidence="7">
    <location>
        <begin position="427"/>
        <end position="487"/>
    </location>
</feature>
<dbReference type="AlphaFoldDB" id="A0A5D6UY72"/>
<dbReference type="Pfam" id="PF17189">
    <property type="entry name" value="Glyco_hydro_30C"/>
    <property type="match status" value="1"/>
</dbReference>
<evidence type="ECO:0000256" key="4">
    <source>
        <dbReference type="RuleBase" id="RU361188"/>
    </source>
</evidence>
<accession>A0A5D6UY72</accession>
<comment type="caution">
    <text evidence="8">The sequence shown here is derived from an EMBL/GenBank/DDBJ whole genome shotgun (WGS) entry which is preliminary data.</text>
</comment>
<dbReference type="InterPro" id="IPR033452">
    <property type="entry name" value="GH30_C"/>
</dbReference>
<evidence type="ECO:0000259" key="7">
    <source>
        <dbReference type="Pfam" id="PF17189"/>
    </source>
</evidence>
<evidence type="ECO:0000259" key="6">
    <source>
        <dbReference type="Pfam" id="PF02055"/>
    </source>
</evidence>
<keyword evidence="2 5" id="KW-0732">Signal</keyword>
<protein>
    <submittedName>
        <fullName evidence="8">Glycosyl hydrolase</fullName>
    </submittedName>
</protein>
<keyword evidence="4" id="KW-0326">Glycosidase</keyword>
<dbReference type="Pfam" id="PF02055">
    <property type="entry name" value="Glyco_hydro_30"/>
    <property type="match status" value="1"/>
</dbReference>
<evidence type="ECO:0000313" key="9">
    <source>
        <dbReference type="Proteomes" id="UP000322791"/>
    </source>
</evidence>
<feature type="signal peptide" evidence="5">
    <location>
        <begin position="1"/>
        <end position="25"/>
    </location>
</feature>
<dbReference type="SUPFAM" id="SSF51445">
    <property type="entry name" value="(Trans)glycosidases"/>
    <property type="match status" value="1"/>
</dbReference>
<dbReference type="PANTHER" id="PTHR11069:SF23">
    <property type="entry name" value="LYSOSOMAL ACID GLUCOSYLCERAMIDASE"/>
    <property type="match status" value="1"/>
</dbReference>
<keyword evidence="9" id="KW-1185">Reference proteome</keyword>
<dbReference type="Gene3D" id="2.60.40.1180">
    <property type="entry name" value="Golgi alpha-mannosidase II"/>
    <property type="match status" value="1"/>
</dbReference>
<feature type="domain" description="Glycosyl hydrolase family 30 TIM-barrel" evidence="6">
    <location>
        <begin position="90"/>
        <end position="424"/>
    </location>
</feature>
<dbReference type="EMBL" id="VTHL01000017">
    <property type="protein sequence ID" value="TYZ07449.1"/>
    <property type="molecule type" value="Genomic_DNA"/>
</dbReference>
<dbReference type="Gene3D" id="3.20.20.80">
    <property type="entry name" value="Glycosidases"/>
    <property type="match status" value="1"/>
</dbReference>
<feature type="chain" id="PRO_5022970852" evidence="5">
    <location>
        <begin position="26"/>
        <end position="489"/>
    </location>
</feature>
<evidence type="ECO:0000256" key="3">
    <source>
        <dbReference type="ARBA" id="ARBA00022801"/>
    </source>
</evidence>
<comment type="similarity">
    <text evidence="1 4">Belongs to the glycosyl hydrolase 30 family.</text>
</comment>
<evidence type="ECO:0000256" key="1">
    <source>
        <dbReference type="ARBA" id="ARBA00005382"/>
    </source>
</evidence>